<dbReference type="InterPro" id="IPR036852">
    <property type="entry name" value="Peptidase_S8/S53_dom_sf"/>
</dbReference>
<evidence type="ECO:0008006" key="3">
    <source>
        <dbReference type="Google" id="ProtNLM"/>
    </source>
</evidence>
<dbReference type="Proteomes" id="UP000035054">
    <property type="component" value="Unassembled WGS sequence"/>
</dbReference>
<comment type="caution">
    <text evidence="1">The sequence shown here is derived from an EMBL/GenBank/DDBJ whole genome shotgun (WGS) entry which is preliminary data.</text>
</comment>
<organism evidence="1 2">
    <name type="scientific">Candidatus Synechococcus spongiarum 142</name>
    <dbReference type="NCBI Taxonomy" id="1608213"/>
    <lineage>
        <taxon>Bacteria</taxon>
        <taxon>Bacillati</taxon>
        <taxon>Cyanobacteriota</taxon>
        <taxon>Cyanophyceae</taxon>
        <taxon>Synechococcales</taxon>
        <taxon>Synechococcaceae</taxon>
        <taxon>Synechococcus</taxon>
    </lineage>
</organism>
<sequence>MVSGGLAVMKQLFRNQLSNTELVSRLFTTAKDDGIYANAATYGHGLLDLGAATNPWGTPGFMETSQSISAAAAPQGAPITAAALAAGPALGDSLSQALSSKEIAAFDSLGAPFWFNAAAFTVEVPGATVATRLQDFLHPSQWQPVPQTWQFHVQENAPATAYGHLALANGASRFTMAGPQGIAASLLQEPEHLQGLALSWNPPSMPMVSFSAGYIKEHESLLDSHGNGAFGQLSAETSFISAGLKGTAGRWSLSVVGEVGAVTPSVASSRLIDTISRLSTSAFRLQARRSLDNGNALSISLSQPLRVDHGTAAFSLPTGRTPDGVVTGASFSSPLAPSGRQLDVTTKLELPLAGGDLSLGVTRSSEPQHQRTAAPEWIFFTGYRAAW</sequence>
<dbReference type="Gene3D" id="3.40.50.200">
    <property type="entry name" value="Peptidase S8/S53 domain"/>
    <property type="match status" value="1"/>
</dbReference>
<reference evidence="1 2" key="1">
    <citation type="submission" date="2015-01" db="EMBL/GenBank/DDBJ databases">
        <title>Lifestyle Evolution in Cyanobacterial Symbionts of Sponges.</title>
        <authorList>
            <person name="Burgsdorf I."/>
            <person name="Slaby B.M."/>
            <person name="Handley K.M."/>
            <person name="Haber M."/>
            <person name="Blom J."/>
            <person name="Marshall C.W."/>
            <person name="Gilbert J.A."/>
            <person name="Hentschel U."/>
            <person name="Steindler L."/>
        </authorList>
    </citation>
    <scope>NUCLEOTIDE SEQUENCE [LARGE SCALE GENOMIC DNA]</scope>
    <source>
        <strain evidence="1">142</strain>
    </source>
</reference>
<evidence type="ECO:0000313" key="1">
    <source>
        <dbReference type="EMBL" id="KKZ15097.1"/>
    </source>
</evidence>
<protein>
    <recommendedName>
        <fullName evidence="3">Autotransporter domain-containing protein</fullName>
    </recommendedName>
</protein>
<name>A0A6N3X9P6_9SYNE</name>
<dbReference type="GO" id="GO:0006508">
    <property type="term" value="P:proteolysis"/>
    <property type="evidence" value="ECO:0007669"/>
    <property type="project" value="InterPro"/>
</dbReference>
<dbReference type="AlphaFoldDB" id="A0A6N3X9P6"/>
<proteinExistence type="predicted"/>
<dbReference type="SUPFAM" id="SSF52743">
    <property type="entry name" value="Subtilisin-like"/>
    <property type="match status" value="1"/>
</dbReference>
<gene>
    <name evidence="1" type="ORF">TH68_02245</name>
</gene>
<accession>A0A6N3X9P6</accession>
<dbReference type="EMBL" id="JXUO01000068">
    <property type="protein sequence ID" value="KKZ15097.1"/>
    <property type="molecule type" value="Genomic_DNA"/>
</dbReference>
<evidence type="ECO:0000313" key="2">
    <source>
        <dbReference type="Proteomes" id="UP000035054"/>
    </source>
</evidence>
<dbReference type="GO" id="GO:0004252">
    <property type="term" value="F:serine-type endopeptidase activity"/>
    <property type="evidence" value="ECO:0007669"/>
    <property type="project" value="InterPro"/>
</dbReference>